<dbReference type="AlphaFoldDB" id="A0A645I5U1"/>
<organism evidence="1">
    <name type="scientific">bioreactor metagenome</name>
    <dbReference type="NCBI Taxonomy" id="1076179"/>
    <lineage>
        <taxon>unclassified sequences</taxon>
        <taxon>metagenomes</taxon>
        <taxon>ecological metagenomes</taxon>
    </lineage>
</organism>
<name>A0A645I5U1_9ZZZZ</name>
<proteinExistence type="predicted"/>
<sequence length="134" mass="15173">MKGRSFEFAGGKATVTRTGDGLIEFQITSPDGKTRNERVVLAAVTPEMARPLVDAAGLAIGRGDQYFYYMLYNGELKNNLAFAAPDDFWRRRVNRVAEGFFRRSLLLSTPEEVEKLKQAYGSWRAFQRAEDSLR</sequence>
<comment type="caution">
    <text evidence="1">The sequence shown here is derived from an EMBL/GenBank/DDBJ whole genome shotgun (WGS) entry which is preliminary data.</text>
</comment>
<gene>
    <name evidence="1" type="ORF">SDC9_194278</name>
</gene>
<evidence type="ECO:0000313" key="1">
    <source>
        <dbReference type="EMBL" id="MPN46681.1"/>
    </source>
</evidence>
<reference evidence="1" key="1">
    <citation type="submission" date="2019-08" db="EMBL/GenBank/DDBJ databases">
        <authorList>
            <person name="Kucharzyk K."/>
            <person name="Murdoch R.W."/>
            <person name="Higgins S."/>
            <person name="Loffler F."/>
        </authorList>
    </citation>
    <scope>NUCLEOTIDE SEQUENCE</scope>
</reference>
<dbReference type="EMBL" id="VSSQ01107557">
    <property type="protein sequence ID" value="MPN46681.1"/>
    <property type="molecule type" value="Genomic_DNA"/>
</dbReference>
<protein>
    <submittedName>
        <fullName evidence="1">Uncharacterized protein</fullName>
    </submittedName>
</protein>
<accession>A0A645I5U1</accession>